<keyword evidence="5" id="KW-0819">tRNA processing</keyword>
<dbReference type="Pfam" id="PF00588">
    <property type="entry name" value="SpoU_methylase"/>
    <property type="match status" value="1"/>
</dbReference>
<keyword evidence="8" id="KW-1185">Reference proteome</keyword>
<dbReference type="EC" id="2.1.1.200" evidence="5"/>
<dbReference type="EMBL" id="FUXL01000001">
    <property type="protein sequence ID" value="SJZ53092.1"/>
    <property type="molecule type" value="Genomic_DNA"/>
</dbReference>
<comment type="similarity">
    <text evidence="1">Belongs to the class IV-like SAM-binding methyltransferase superfamily. RNA methyltransferase TrmH family.</text>
</comment>
<dbReference type="InterPro" id="IPR029026">
    <property type="entry name" value="tRNA_m1G_MTases_N"/>
</dbReference>
<sequence length="264" mass="28980">MDRTSPSDAGAGDDTLLALGPAIVLVEPQLGENIGMVARAMANFGLSDLRLVKPRDGWPSEKARAAASRADHVIDGARLFESVEEAVSDLTYVLATTARSRDSFKRVRGPEEATDELRLRMGAGQKSGILFGRERFGLSNAEVGLADEIVTFPVDPSFASLNIAQAVLLMSYQWMASSARGRLPPRFSAPEAPPASKDDLYRLFEHLEEELGRRGFFRPPERREVIVEDLRALLTKAGFSEPEVRMLRGVIRSLTRKPADGDEK</sequence>
<evidence type="ECO:0000256" key="3">
    <source>
        <dbReference type="ARBA" id="ARBA00022679"/>
    </source>
</evidence>
<dbReference type="STRING" id="1365950.SAMN05428963_101187"/>
<dbReference type="GO" id="GO:0003723">
    <property type="term" value="F:RNA binding"/>
    <property type="evidence" value="ECO:0007669"/>
    <property type="project" value="InterPro"/>
</dbReference>
<protein>
    <recommendedName>
        <fullName evidence="5">tRNA (cytidine/uridine-2'-O-)-methyltransferase TrmJ</fullName>
        <ecNumber evidence="5">2.1.1.200</ecNumber>
    </recommendedName>
    <alternativeName>
        <fullName evidence="5">tRNA (cytidine(32)/uridine(32)-2'-O)-methyltransferase</fullName>
    </alternativeName>
    <alternativeName>
        <fullName evidence="5">tRNA Cm32/Um32 methyltransferase</fullName>
    </alternativeName>
</protein>
<dbReference type="AlphaFoldDB" id="A0A1T4LE59"/>
<dbReference type="Proteomes" id="UP000190135">
    <property type="component" value="Unassembled WGS sequence"/>
</dbReference>
<dbReference type="InterPro" id="IPR004384">
    <property type="entry name" value="RNA_MeTrfase_TrmJ/LasT"/>
</dbReference>
<dbReference type="Gene3D" id="3.40.1280.10">
    <property type="match status" value="1"/>
</dbReference>
<feature type="domain" description="tRNA/rRNA methyltransferase SpoU type" evidence="6">
    <location>
        <begin position="22"/>
        <end position="172"/>
    </location>
</feature>
<keyword evidence="5" id="KW-0963">Cytoplasm</keyword>
<dbReference type="GO" id="GO:0005829">
    <property type="term" value="C:cytosol"/>
    <property type="evidence" value="ECO:0007669"/>
    <property type="project" value="TreeGrafter"/>
</dbReference>
<dbReference type="PANTHER" id="PTHR42786">
    <property type="entry name" value="TRNA/RRNA METHYLTRANSFERASE"/>
    <property type="match status" value="1"/>
</dbReference>
<evidence type="ECO:0000256" key="1">
    <source>
        <dbReference type="ARBA" id="ARBA00007228"/>
    </source>
</evidence>
<dbReference type="GO" id="GO:0106339">
    <property type="term" value="F:tRNA (cytidine(32)-2'-O)-methyltransferase activity"/>
    <property type="evidence" value="ECO:0007669"/>
    <property type="project" value="RHEA"/>
</dbReference>
<evidence type="ECO:0000256" key="2">
    <source>
        <dbReference type="ARBA" id="ARBA00022603"/>
    </source>
</evidence>
<evidence type="ECO:0000256" key="4">
    <source>
        <dbReference type="ARBA" id="ARBA00022691"/>
    </source>
</evidence>
<proteinExistence type="inferred from homology"/>
<dbReference type="GO" id="GO:0002128">
    <property type="term" value="P:tRNA nucleoside ribose methylation"/>
    <property type="evidence" value="ECO:0007669"/>
    <property type="project" value="TreeGrafter"/>
</dbReference>
<keyword evidence="4 5" id="KW-0949">S-adenosyl-L-methionine</keyword>
<dbReference type="GO" id="GO:0160206">
    <property type="term" value="F:tRNA (cytidine(32)/uridine(32)-2'-O)-methyltransferase activity"/>
    <property type="evidence" value="ECO:0007669"/>
    <property type="project" value="UniProtKB-EC"/>
</dbReference>
<gene>
    <name evidence="5" type="primary">trmJ</name>
    <name evidence="7" type="ORF">SAMN05428963_101187</name>
</gene>
<reference evidence="7 8" key="1">
    <citation type="submission" date="2017-02" db="EMBL/GenBank/DDBJ databases">
        <authorList>
            <person name="Peterson S.W."/>
        </authorList>
    </citation>
    <scope>NUCLEOTIDE SEQUENCE [LARGE SCALE GENOMIC DNA]</scope>
    <source>
        <strain evidence="7 8">USBA 369</strain>
    </source>
</reference>
<organism evidence="7 8">
    <name type="scientific">Consotaella salsifontis</name>
    <dbReference type="NCBI Taxonomy" id="1365950"/>
    <lineage>
        <taxon>Bacteria</taxon>
        <taxon>Pseudomonadati</taxon>
        <taxon>Pseudomonadota</taxon>
        <taxon>Alphaproteobacteria</taxon>
        <taxon>Hyphomicrobiales</taxon>
        <taxon>Aurantimonadaceae</taxon>
        <taxon>Consotaella</taxon>
    </lineage>
</organism>
<keyword evidence="3 7" id="KW-0808">Transferase</keyword>
<dbReference type="RefSeq" id="WP_078706492.1">
    <property type="nucleotide sequence ID" value="NZ_FUXL01000001.1"/>
</dbReference>
<dbReference type="CDD" id="cd18093">
    <property type="entry name" value="SpoU-like_TrmJ"/>
    <property type="match status" value="1"/>
</dbReference>
<evidence type="ECO:0000256" key="5">
    <source>
        <dbReference type="RuleBase" id="RU362024"/>
    </source>
</evidence>
<dbReference type="PIRSF" id="PIRSF004808">
    <property type="entry name" value="LasT"/>
    <property type="match status" value="1"/>
</dbReference>
<comment type="catalytic activity">
    <reaction evidence="5">
        <text>cytidine(32) in tRNA + S-adenosyl-L-methionine = 2'-O-methylcytidine(32) in tRNA + S-adenosyl-L-homocysteine + H(+)</text>
        <dbReference type="Rhea" id="RHEA:42932"/>
        <dbReference type="Rhea" id="RHEA-COMP:10288"/>
        <dbReference type="Rhea" id="RHEA-COMP:10289"/>
        <dbReference type="ChEBI" id="CHEBI:15378"/>
        <dbReference type="ChEBI" id="CHEBI:57856"/>
        <dbReference type="ChEBI" id="CHEBI:59789"/>
        <dbReference type="ChEBI" id="CHEBI:74495"/>
        <dbReference type="ChEBI" id="CHEBI:82748"/>
        <dbReference type="EC" id="2.1.1.200"/>
    </reaction>
</comment>
<dbReference type="Gene3D" id="1.10.8.590">
    <property type="match status" value="1"/>
</dbReference>
<comment type="function">
    <text evidence="5">Catalyzes the formation of 2'O-methylated cytidine (Cm32) or 2'O-methylated uridine (Um32) at position 32 in tRNA.</text>
</comment>
<dbReference type="OrthoDB" id="9806346at2"/>
<dbReference type="InterPro" id="IPR029028">
    <property type="entry name" value="Alpha/beta_knot_MTases"/>
</dbReference>
<dbReference type="SUPFAM" id="SSF75217">
    <property type="entry name" value="alpha/beta knot"/>
    <property type="match status" value="1"/>
</dbReference>
<accession>A0A1T4LE59</accession>
<dbReference type="InterPro" id="IPR001537">
    <property type="entry name" value="SpoU_MeTrfase"/>
</dbReference>
<comment type="subunit">
    <text evidence="5">Homodimer.</text>
</comment>
<name>A0A1T4LE59_9HYPH</name>
<comment type="subcellular location">
    <subcellularLocation>
        <location evidence="5">Cytoplasm</location>
    </subcellularLocation>
</comment>
<evidence type="ECO:0000313" key="8">
    <source>
        <dbReference type="Proteomes" id="UP000190135"/>
    </source>
</evidence>
<evidence type="ECO:0000259" key="6">
    <source>
        <dbReference type="Pfam" id="PF00588"/>
    </source>
</evidence>
<dbReference type="PANTHER" id="PTHR42786:SF7">
    <property type="entry name" value="TRNA_RRNA METHYLTRANSFERASE SPOU TYPE DOMAIN-CONTAINING PROTEIN"/>
    <property type="match status" value="1"/>
</dbReference>
<keyword evidence="2 5" id="KW-0489">Methyltransferase</keyword>
<dbReference type="NCBIfam" id="TIGR00050">
    <property type="entry name" value="rRNA_methyl_1"/>
    <property type="match status" value="1"/>
</dbReference>
<comment type="catalytic activity">
    <reaction evidence="5">
        <text>uridine(32) in tRNA + S-adenosyl-L-methionine = 2'-O-methyluridine(32) in tRNA + S-adenosyl-L-homocysteine + H(+)</text>
        <dbReference type="Rhea" id="RHEA:42936"/>
        <dbReference type="Rhea" id="RHEA-COMP:10107"/>
        <dbReference type="Rhea" id="RHEA-COMP:10290"/>
        <dbReference type="ChEBI" id="CHEBI:15378"/>
        <dbReference type="ChEBI" id="CHEBI:57856"/>
        <dbReference type="ChEBI" id="CHEBI:59789"/>
        <dbReference type="ChEBI" id="CHEBI:65315"/>
        <dbReference type="ChEBI" id="CHEBI:74478"/>
        <dbReference type="EC" id="2.1.1.200"/>
    </reaction>
</comment>
<evidence type="ECO:0000313" key="7">
    <source>
        <dbReference type="EMBL" id="SJZ53092.1"/>
    </source>
</evidence>